<dbReference type="PRINTS" id="PR00385">
    <property type="entry name" value="P450"/>
</dbReference>
<evidence type="ECO:0000256" key="9">
    <source>
        <dbReference type="ARBA" id="ARBA00023002"/>
    </source>
</evidence>
<keyword evidence="10 13" id="KW-0408">Iron</keyword>
<evidence type="ECO:0000256" key="14">
    <source>
        <dbReference type="RuleBase" id="RU000461"/>
    </source>
</evidence>
<evidence type="ECO:0000256" key="6">
    <source>
        <dbReference type="ARBA" id="ARBA00022692"/>
    </source>
</evidence>
<reference evidence="16 17" key="1">
    <citation type="submission" date="2016-07" db="EMBL/GenBank/DDBJ databases">
        <title>Draft genome of the white-rot fungus Obba rivulosa 3A-2.</title>
        <authorList>
            <consortium name="DOE Joint Genome Institute"/>
            <person name="Miettinen O."/>
            <person name="Riley R."/>
            <person name="Acob R."/>
            <person name="Barry K."/>
            <person name="Cullen D."/>
            <person name="De Vries R."/>
            <person name="Hainaut M."/>
            <person name="Hatakka A."/>
            <person name="Henrissat B."/>
            <person name="Hilden K."/>
            <person name="Kuo R."/>
            <person name="Labutti K."/>
            <person name="Lipzen A."/>
            <person name="Makela M.R."/>
            <person name="Sandor L."/>
            <person name="Spatafora J.W."/>
            <person name="Grigoriev I.V."/>
            <person name="Hibbett D.S."/>
        </authorList>
    </citation>
    <scope>NUCLEOTIDE SEQUENCE [LARGE SCALE GENOMIC DNA]</scope>
    <source>
        <strain evidence="16 17">3A-2</strain>
    </source>
</reference>
<keyword evidence="7 13" id="KW-0479">Metal-binding</keyword>
<keyword evidence="8" id="KW-1133">Transmembrane helix</keyword>
<dbReference type="GO" id="GO:0005506">
    <property type="term" value="F:iron ion binding"/>
    <property type="evidence" value="ECO:0007669"/>
    <property type="project" value="InterPro"/>
</dbReference>
<keyword evidence="5 13" id="KW-0349">Heme</keyword>
<evidence type="ECO:0000256" key="15">
    <source>
        <dbReference type="SAM" id="SignalP"/>
    </source>
</evidence>
<dbReference type="InterPro" id="IPR036396">
    <property type="entry name" value="Cyt_P450_sf"/>
</dbReference>
<protein>
    <submittedName>
        <fullName evidence="16">Cytochrome P450 monooxygenase</fullName>
    </submittedName>
</protein>
<dbReference type="EMBL" id="KV722552">
    <property type="protein sequence ID" value="OCH85972.1"/>
    <property type="molecule type" value="Genomic_DNA"/>
</dbReference>
<dbReference type="PROSITE" id="PS00086">
    <property type="entry name" value="CYTOCHROME_P450"/>
    <property type="match status" value="1"/>
</dbReference>
<comment type="similarity">
    <text evidence="4 14">Belongs to the cytochrome P450 family.</text>
</comment>
<dbReference type="PRINTS" id="PR00463">
    <property type="entry name" value="EP450I"/>
</dbReference>
<evidence type="ECO:0000256" key="13">
    <source>
        <dbReference type="PIRSR" id="PIRSR602401-1"/>
    </source>
</evidence>
<evidence type="ECO:0000313" key="17">
    <source>
        <dbReference type="Proteomes" id="UP000250043"/>
    </source>
</evidence>
<dbReference type="GO" id="GO:0004497">
    <property type="term" value="F:monooxygenase activity"/>
    <property type="evidence" value="ECO:0007669"/>
    <property type="project" value="UniProtKB-KW"/>
</dbReference>
<name>A0A8E2ASM1_9APHY</name>
<dbReference type="OrthoDB" id="2789670at2759"/>
<sequence>MTSLSQAACLFLTAALILIFRRAKQHSLESEEAIRLPPGPKPIPILGNVHQLPQEYQQRTFGEWGRTYGDVVYAHLFRTPAIVLNSLRAARDLMDKRSCNYSGRPRLTLLVELMGWDSVITHMPYDSRWRKHRKWIQEALQCKDALLSYRPLHRRETYIFLSSILDKPDMLLSHIRRYAAAQVLDFAYNHKVTSLDDKLVQLAERATTETVLAGSPGSMLVDFFPILRHLPDWLPGAGFKKRAMGVREHVRRMLDTPYEMVKSSIVAGTAATSFTASRIEEASRAGLLTEEEEVDIKGAAGVLYAAGTDTTTAVLSTFFLAMVLHQDAYKKAQQEIDSVIGQDRLPDFNDRASLPYLDSLVKEVLRWNCPVPLSIPHTAAVDDEYRDYHIPAGVMVIPNLWAMTQDTTLYCDPEHFRPERFLQDIPGREVPIDPKEICFGFGRRKCPGLQFADASIWFLVANAVATLDIVKAHDASGREITPAASFISGFVSHPKPYECHIRARSEKTAALISEMLMVYTT</sequence>
<comment type="subcellular location">
    <subcellularLocation>
        <location evidence="2">Membrane</location>
        <topology evidence="2">Single-pass membrane protein</topology>
    </subcellularLocation>
</comment>
<proteinExistence type="inferred from homology"/>
<keyword evidence="17" id="KW-1185">Reference proteome</keyword>
<keyword evidence="6" id="KW-0812">Transmembrane</keyword>
<dbReference type="Pfam" id="PF00067">
    <property type="entry name" value="p450"/>
    <property type="match status" value="1"/>
</dbReference>
<feature type="chain" id="PRO_5034871714" evidence="15">
    <location>
        <begin position="26"/>
        <end position="521"/>
    </location>
</feature>
<dbReference type="InterPro" id="IPR017972">
    <property type="entry name" value="Cyt_P450_CS"/>
</dbReference>
<evidence type="ECO:0000256" key="7">
    <source>
        <dbReference type="ARBA" id="ARBA00022723"/>
    </source>
</evidence>
<evidence type="ECO:0000256" key="11">
    <source>
        <dbReference type="ARBA" id="ARBA00023033"/>
    </source>
</evidence>
<evidence type="ECO:0000256" key="12">
    <source>
        <dbReference type="ARBA" id="ARBA00023136"/>
    </source>
</evidence>
<feature type="binding site" description="axial binding residue" evidence="13">
    <location>
        <position position="446"/>
    </location>
    <ligand>
        <name>heme</name>
        <dbReference type="ChEBI" id="CHEBI:30413"/>
    </ligand>
    <ligandPart>
        <name>Fe</name>
        <dbReference type="ChEBI" id="CHEBI:18248"/>
    </ligandPart>
</feature>
<dbReference type="PANTHER" id="PTHR46300">
    <property type="entry name" value="P450, PUTATIVE (EUROFUNG)-RELATED-RELATED"/>
    <property type="match status" value="1"/>
</dbReference>
<dbReference type="AlphaFoldDB" id="A0A8E2ASM1"/>
<comment type="cofactor">
    <cofactor evidence="1 13">
        <name>heme</name>
        <dbReference type="ChEBI" id="CHEBI:30413"/>
    </cofactor>
</comment>
<dbReference type="InterPro" id="IPR001128">
    <property type="entry name" value="Cyt_P450"/>
</dbReference>
<dbReference type="InterPro" id="IPR002401">
    <property type="entry name" value="Cyt_P450_E_grp-I"/>
</dbReference>
<evidence type="ECO:0000256" key="5">
    <source>
        <dbReference type="ARBA" id="ARBA00022617"/>
    </source>
</evidence>
<dbReference type="GO" id="GO:0020037">
    <property type="term" value="F:heme binding"/>
    <property type="evidence" value="ECO:0007669"/>
    <property type="project" value="InterPro"/>
</dbReference>
<keyword evidence="9 14" id="KW-0560">Oxidoreductase</keyword>
<keyword evidence="11 14" id="KW-0503">Monooxygenase</keyword>
<organism evidence="16 17">
    <name type="scientific">Obba rivulosa</name>
    <dbReference type="NCBI Taxonomy" id="1052685"/>
    <lineage>
        <taxon>Eukaryota</taxon>
        <taxon>Fungi</taxon>
        <taxon>Dikarya</taxon>
        <taxon>Basidiomycota</taxon>
        <taxon>Agaricomycotina</taxon>
        <taxon>Agaricomycetes</taxon>
        <taxon>Polyporales</taxon>
        <taxon>Gelatoporiaceae</taxon>
        <taxon>Obba</taxon>
    </lineage>
</organism>
<evidence type="ECO:0000256" key="8">
    <source>
        <dbReference type="ARBA" id="ARBA00022989"/>
    </source>
</evidence>
<dbReference type="Proteomes" id="UP000250043">
    <property type="component" value="Unassembled WGS sequence"/>
</dbReference>
<dbReference type="GO" id="GO:0016705">
    <property type="term" value="F:oxidoreductase activity, acting on paired donors, with incorporation or reduction of molecular oxygen"/>
    <property type="evidence" value="ECO:0007669"/>
    <property type="project" value="InterPro"/>
</dbReference>
<accession>A0A8E2ASM1</accession>
<feature type="signal peptide" evidence="15">
    <location>
        <begin position="1"/>
        <end position="25"/>
    </location>
</feature>
<evidence type="ECO:0000256" key="2">
    <source>
        <dbReference type="ARBA" id="ARBA00004167"/>
    </source>
</evidence>
<evidence type="ECO:0000256" key="10">
    <source>
        <dbReference type="ARBA" id="ARBA00023004"/>
    </source>
</evidence>
<keyword evidence="12" id="KW-0472">Membrane</keyword>
<evidence type="ECO:0000256" key="1">
    <source>
        <dbReference type="ARBA" id="ARBA00001971"/>
    </source>
</evidence>
<dbReference type="InterPro" id="IPR050364">
    <property type="entry name" value="Cytochrome_P450_fung"/>
</dbReference>
<gene>
    <name evidence="16" type="ORF">OBBRIDRAFT_797634</name>
</gene>
<evidence type="ECO:0000256" key="3">
    <source>
        <dbReference type="ARBA" id="ARBA00005179"/>
    </source>
</evidence>
<dbReference type="Gene3D" id="1.10.630.10">
    <property type="entry name" value="Cytochrome P450"/>
    <property type="match status" value="1"/>
</dbReference>
<keyword evidence="15" id="KW-0732">Signal</keyword>
<dbReference type="GO" id="GO:0016020">
    <property type="term" value="C:membrane"/>
    <property type="evidence" value="ECO:0007669"/>
    <property type="project" value="UniProtKB-SubCell"/>
</dbReference>
<evidence type="ECO:0000256" key="4">
    <source>
        <dbReference type="ARBA" id="ARBA00010617"/>
    </source>
</evidence>
<evidence type="ECO:0000313" key="16">
    <source>
        <dbReference type="EMBL" id="OCH85972.1"/>
    </source>
</evidence>
<dbReference type="SUPFAM" id="SSF48264">
    <property type="entry name" value="Cytochrome P450"/>
    <property type="match status" value="1"/>
</dbReference>
<comment type="pathway">
    <text evidence="3">Secondary metabolite biosynthesis.</text>
</comment>
<dbReference type="PANTHER" id="PTHR46300:SF7">
    <property type="entry name" value="P450, PUTATIVE (EUROFUNG)-RELATED"/>
    <property type="match status" value="1"/>
</dbReference>
<dbReference type="CDD" id="cd11065">
    <property type="entry name" value="CYP64-like"/>
    <property type="match status" value="1"/>
</dbReference>